<comment type="similarity">
    <text evidence="2">Belongs to the NrfD family.</text>
</comment>
<feature type="transmembrane region" description="Helical" evidence="7">
    <location>
        <begin position="329"/>
        <end position="349"/>
    </location>
</feature>
<reference evidence="8" key="2">
    <citation type="submission" date="2020-09" db="EMBL/GenBank/DDBJ databases">
        <authorList>
            <person name="Sun Q."/>
            <person name="Zhou Y."/>
        </authorList>
    </citation>
    <scope>NUCLEOTIDE SEQUENCE</scope>
    <source>
        <strain evidence="8">CGMCC 1.15367</strain>
    </source>
</reference>
<evidence type="ECO:0000256" key="1">
    <source>
        <dbReference type="ARBA" id="ARBA00004651"/>
    </source>
</evidence>
<name>A0A917E5V6_9HYPH</name>
<keyword evidence="6 7" id="KW-0472">Membrane</keyword>
<evidence type="ECO:0000256" key="4">
    <source>
        <dbReference type="ARBA" id="ARBA00022692"/>
    </source>
</evidence>
<evidence type="ECO:0000313" key="9">
    <source>
        <dbReference type="Proteomes" id="UP000644699"/>
    </source>
</evidence>
<dbReference type="Pfam" id="PF03916">
    <property type="entry name" value="NrfD"/>
    <property type="match status" value="1"/>
</dbReference>
<evidence type="ECO:0000256" key="2">
    <source>
        <dbReference type="ARBA" id="ARBA00008929"/>
    </source>
</evidence>
<comment type="caution">
    <text evidence="8">The sequence shown here is derived from an EMBL/GenBank/DDBJ whole genome shotgun (WGS) entry which is preliminary data.</text>
</comment>
<evidence type="ECO:0000256" key="6">
    <source>
        <dbReference type="ARBA" id="ARBA00023136"/>
    </source>
</evidence>
<comment type="subcellular location">
    <subcellularLocation>
        <location evidence="1">Cell membrane</location>
        <topology evidence="1">Multi-pass membrane protein</topology>
    </subcellularLocation>
</comment>
<dbReference type="RefSeq" id="WP_188909550.1">
    <property type="nucleotide sequence ID" value="NZ_BMIQ01000004.1"/>
</dbReference>
<dbReference type="GO" id="GO:0005886">
    <property type="term" value="C:plasma membrane"/>
    <property type="evidence" value="ECO:0007669"/>
    <property type="project" value="UniProtKB-SubCell"/>
</dbReference>
<dbReference type="EMBL" id="BMIQ01000004">
    <property type="protein sequence ID" value="GGE07735.1"/>
    <property type="molecule type" value="Genomic_DNA"/>
</dbReference>
<feature type="transmembrane region" description="Helical" evidence="7">
    <location>
        <begin position="158"/>
        <end position="181"/>
    </location>
</feature>
<feature type="transmembrane region" description="Helical" evidence="7">
    <location>
        <begin position="255"/>
        <end position="275"/>
    </location>
</feature>
<feature type="transmembrane region" description="Helical" evidence="7">
    <location>
        <begin position="76"/>
        <end position="96"/>
    </location>
</feature>
<evidence type="ECO:0000313" key="8">
    <source>
        <dbReference type="EMBL" id="GGE07735.1"/>
    </source>
</evidence>
<feature type="transmembrane region" description="Helical" evidence="7">
    <location>
        <begin position="33"/>
        <end position="56"/>
    </location>
</feature>
<feature type="transmembrane region" description="Helical" evidence="7">
    <location>
        <begin position="408"/>
        <end position="428"/>
    </location>
</feature>
<dbReference type="Proteomes" id="UP000644699">
    <property type="component" value="Unassembled WGS sequence"/>
</dbReference>
<feature type="transmembrane region" description="Helical" evidence="7">
    <location>
        <begin position="287"/>
        <end position="309"/>
    </location>
</feature>
<feature type="transmembrane region" description="Helical" evidence="7">
    <location>
        <begin position="108"/>
        <end position="129"/>
    </location>
</feature>
<keyword evidence="3" id="KW-1003">Cell membrane</keyword>
<keyword evidence="4 7" id="KW-0812">Transmembrane</keyword>
<feature type="transmembrane region" description="Helical" evidence="7">
    <location>
        <begin position="215"/>
        <end position="235"/>
    </location>
</feature>
<evidence type="ECO:0000256" key="3">
    <source>
        <dbReference type="ARBA" id="ARBA00022475"/>
    </source>
</evidence>
<dbReference type="PANTHER" id="PTHR43044">
    <property type="match status" value="1"/>
</dbReference>
<evidence type="ECO:0000256" key="7">
    <source>
        <dbReference type="SAM" id="Phobius"/>
    </source>
</evidence>
<accession>A0A917E5V6</accession>
<sequence length="446" mass="49820">MSEAVLLAPDRSYAAVTERIADPVLTRPVPRGWWIAFGLGALLTLLLLGVLGWLFFEGIGIFGNNTVVVWGFPIANYVWWIGIGNAGTLISCMLLLTRQRWRSSINRFAEAMTLIAAAIAGLFPILHLGRPFYAYWLMPYPNTMGAWPQWKSPLVWDFFAIASYLIFSLLFWYTGAIPDFATLRDRARTRRAQVCYGVLALGWRGSARHWQRYEAFYRTMAALGVPLVVSVHSVVGLDFAAGPMPGWQETIFPPYFVVGAMFSGFAMVVLLAVAVRAYLGDTGLVTLAHFDAMAKILLAGSLVMTLSYATESFEALLTGDEADRTLVAFQYGGAYAPLYWLQLACNCIVPQLFWWPRARRAVPALVFVALAVNLGMYLERILLIINTLSRSHLPAMWRLYAPTLWDGLLLAGSLGFFLFLFCLFLRFVPAVSMHEVRQLVPEGEGR</sequence>
<gene>
    <name evidence="8" type="ORF">GCM10011390_28460</name>
</gene>
<organism evidence="8 9">
    <name type="scientific">Aureimonas endophytica</name>
    <dbReference type="NCBI Taxonomy" id="2027858"/>
    <lineage>
        <taxon>Bacteria</taxon>
        <taxon>Pseudomonadati</taxon>
        <taxon>Pseudomonadota</taxon>
        <taxon>Alphaproteobacteria</taxon>
        <taxon>Hyphomicrobiales</taxon>
        <taxon>Aurantimonadaceae</taxon>
        <taxon>Aureimonas</taxon>
    </lineage>
</organism>
<proteinExistence type="inferred from homology"/>
<dbReference type="InterPro" id="IPR005614">
    <property type="entry name" value="NrfD-like"/>
</dbReference>
<evidence type="ECO:0000256" key="5">
    <source>
        <dbReference type="ARBA" id="ARBA00022989"/>
    </source>
</evidence>
<dbReference type="PANTHER" id="PTHR43044:SF2">
    <property type="entry name" value="POLYSULPHIDE REDUCTASE NRFD"/>
    <property type="match status" value="1"/>
</dbReference>
<feature type="transmembrane region" description="Helical" evidence="7">
    <location>
        <begin position="361"/>
        <end position="388"/>
    </location>
</feature>
<protein>
    <submittedName>
        <fullName evidence="8">Polysulfide reductase NrfD</fullName>
    </submittedName>
</protein>
<reference evidence="8" key="1">
    <citation type="journal article" date="2014" name="Int. J. Syst. Evol. Microbiol.">
        <title>Complete genome sequence of Corynebacterium casei LMG S-19264T (=DSM 44701T), isolated from a smear-ripened cheese.</title>
        <authorList>
            <consortium name="US DOE Joint Genome Institute (JGI-PGF)"/>
            <person name="Walter F."/>
            <person name="Albersmeier A."/>
            <person name="Kalinowski J."/>
            <person name="Ruckert C."/>
        </authorList>
    </citation>
    <scope>NUCLEOTIDE SEQUENCE</scope>
    <source>
        <strain evidence="8">CGMCC 1.15367</strain>
    </source>
</reference>
<keyword evidence="5 7" id="KW-1133">Transmembrane helix</keyword>
<dbReference type="AlphaFoldDB" id="A0A917E5V6"/>
<keyword evidence="9" id="KW-1185">Reference proteome</keyword>